<dbReference type="AlphaFoldDB" id="A0AA35X6N0"/>
<gene>
    <name evidence="8" type="ORF">GBAR_LOCUS26153</name>
</gene>
<protein>
    <recommendedName>
        <fullName evidence="3">protein-L-isoaspartate(D-aspartate) O-methyltransferase</fullName>
        <ecNumber evidence="3">2.1.1.77</ecNumber>
    </recommendedName>
</protein>
<dbReference type="Pfam" id="PF01135">
    <property type="entry name" value="PCMT"/>
    <property type="match status" value="1"/>
</dbReference>
<evidence type="ECO:0000256" key="4">
    <source>
        <dbReference type="ARBA" id="ARBA00022490"/>
    </source>
</evidence>
<dbReference type="GO" id="GO:0005737">
    <property type="term" value="C:cytoplasm"/>
    <property type="evidence" value="ECO:0007669"/>
    <property type="project" value="UniProtKB-SubCell"/>
</dbReference>
<proteinExistence type="inferred from homology"/>
<dbReference type="Proteomes" id="UP001174909">
    <property type="component" value="Unassembled WGS sequence"/>
</dbReference>
<evidence type="ECO:0000256" key="1">
    <source>
        <dbReference type="ARBA" id="ARBA00004496"/>
    </source>
</evidence>
<dbReference type="Gene3D" id="3.40.50.150">
    <property type="entry name" value="Vaccinia Virus protein VP39"/>
    <property type="match status" value="1"/>
</dbReference>
<keyword evidence="7" id="KW-0949">S-adenosyl-L-methionine</keyword>
<evidence type="ECO:0000256" key="6">
    <source>
        <dbReference type="ARBA" id="ARBA00022679"/>
    </source>
</evidence>
<dbReference type="EMBL" id="CASHTH010003626">
    <property type="protein sequence ID" value="CAI8047333.1"/>
    <property type="molecule type" value="Genomic_DNA"/>
</dbReference>
<dbReference type="GO" id="GO:0032259">
    <property type="term" value="P:methylation"/>
    <property type="evidence" value="ECO:0007669"/>
    <property type="project" value="UniProtKB-KW"/>
</dbReference>
<evidence type="ECO:0000313" key="8">
    <source>
        <dbReference type="EMBL" id="CAI8047333.1"/>
    </source>
</evidence>
<name>A0AA35X6N0_GEOBA</name>
<reference evidence="8" key="1">
    <citation type="submission" date="2023-03" db="EMBL/GenBank/DDBJ databases">
        <authorList>
            <person name="Steffen K."/>
            <person name="Cardenas P."/>
        </authorList>
    </citation>
    <scope>NUCLEOTIDE SEQUENCE</scope>
</reference>
<evidence type="ECO:0000313" key="9">
    <source>
        <dbReference type="Proteomes" id="UP001174909"/>
    </source>
</evidence>
<keyword evidence="4" id="KW-0963">Cytoplasm</keyword>
<dbReference type="InterPro" id="IPR029063">
    <property type="entry name" value="SAM-dependent_MTases_sf"/>
</dbReference>
<comment type="similarity">
    <text evidence="2">Belongs to the methyltransferase superfamily. L-isoaspartyl/D-aspartyl protein methyltransferase family.</text>
</comment>
<evidence type="ECO:0000256" key="5">
    <source>
        <dbReference type="ARBA" id="ARBA00022603"/>
    </source>
</evidence>
<evidence type="ECO:0000256" key="7">
    <source>
        <dbReference type="ARBA" id="ARBA00022691"/>
    </source>
</evidence>
<dbReference type="EC" id="2.1.1.77" evidence="3"/>
<dbReference type="GO" id="GO:0004719">
    <property type="term" value="F:protein-L-isoaspartate (D-aspartate) O-methyltransferase activity"/>
    <property type="evidence" value="ECO:0007669"/>
    <property type="project" value="UniProtKB-EC"/>
</dbReference>
<comment type="caution">
    <text evidence="8">The sequence shown here is derived from an EMBL/GenBank/DDBJ whole genome shotgun (WGS) entry which is preliminary data.</text>
</comment>
<accession>A0AA35X6N0</accession>
<organism evidence="8 9">
    <name type="scientific">Geodia barretti</name>
    <name type="common">Barrett's horny sponge</name>
    <dbReference type="NCBI Taxonomy" id="519541"/>
    <lineage>
        <taxon>Eukaryota</taxon>
        <taxon>Metazoa</taxon>
        <taxon>Porifera</taxon>
        <taxon>Demospongiae</taxon>
        <taxon>Heteroscleromorpha</taxon>
        <taxon>Tetractinellida</taxon>
        <taxon>Astrophorina</taxon>
        <taxon>Geodiidae</taxon>
        <taxon>Geodia</taxon>
    </lineage>
</organism>
<evidence type="ECO:0000256" key="3">
    <source>
        <dbReference type="ARBA" id="ARBA00011890"/>
    </source>
</evidence>
<comment type="subcellular location">
    <subcellularLocation>
        <location evidence="1">Cytoplasm</location>
    </subcellularLocation>
</comment>
<dbReference type="PANTHER" id="PTHR11579:SF0">
    <property type="entry name" value="PROTEIN-L-ISOASPARTATE(D-ASPARTATE) O-METHYLTRANSFERASE"/>
    <property type="match status" value="1"/>
</dbReference>
<sequence length="161" mass="17002">MLRHLFGASATAETMLDAIARDARETGARTGRPVFGDAVLDAMRTVPREAFVPKAEAAFAYENRPLPIGHGQTISQPFIVALMTELLDVEPGAHILEIGTGCGYQTAILCALGARVCSVEVVEPLATAATARLAGLGYSGASRHLPCRRRSRISSSPAAAW</sequence>
<keyword evidence="5" id="KW-0489">Methyltransferase</keyword>
<dbReference type="SUPFAM" id="SSF53335">
    <property type="entry name" value="S-adenosyl-L-methionine-dependent methyltransferases"/>
    <property type="match status" value="1"/>
</dbReference>
<dbReference type="InterPro" id="IPR000682">
    <property type="entry name" value="PCMT"/>
</dbReference>
<evidence type="ECO:0000256" key="2">
    <source>
        <dbReference type="ARBA" id="ARBA00005369"/>
    </source>
</evidence>
<keyword evidence="9" id="KW-1185">Reference proteome</keyword>
<keyword evidence="6" id="KW-0808">Transferase</keyword>
<dbReference type="PANTHER" id="PTHR11579">
    <property type="entry name" value="PROTEIN-L-ISOASPARTATE O-METHYLTRANSFERASE"/>
    <property type="match status" value="1"/>
</dbReference>